<feature type="transmembrane region" description="Helical" evidence="1">
    <location>
        <begin position="7"/>
        <end position="27"/>
    </location>
</feature>
<organism evidence="2 3">
    <name type="scientific">Pedobacter ginsenosidimutans</name>
    <dbReference type="NCBI Taxonomy" id="687842"/>
    <lineage>
        <taxon>Bacteria</taxon>
        <taxon>Pseudomonadati</taxon>
        <taxon>Bacteroidota</taxon>
        <taxon>Sphingobacteriia</taxon>
        <taxon>Sphingobacteriales</taxon>
        <taxon>Sphingobacteriaceae</taxon>
        <taxon>Pedobacter</taxon>
    </lineage>
</organism>
<dbReference type="Proteomes" id="UP000051950">
    <property type="component" value="Unassembled WGS sequence"/>
</dbReference>
<evidence type="ECO:0000256" key="1">
    <source>
        <dbReference type="SAM" id="Phobius"/>
    </source>
</evidence>
<keyword evidence="3" id="KW-1185">Reference proteome</keyword>
<evidence type="ECO:0000313" key="3">
    <source>
        <dbReference type="Proteomes" id="UP000051950"/>
    </source>
</evidence>
<proteinExistence type="predicted"/>
<dbReference type="RefSeq" id="WP_057932480.1">
    <property type="nucleotide sequence ID" value="NZ_LMZQ01000006.1"/>
</dbReference>
<evidence type="ECO:0000313" key="2">
    <source>
        <dbReference type="EMBL" id="KRT16149.1"/>
    </source>
</evidence>
<sequence>MTTGKKVGTIIAVTVVILLVAICYYRYFFVFGEGVKAGELNYVVKKGYLFKTYEGKLIQSGVKSRQAGTLQNNEFEFSIASKEIADKMMANSGKFYELHYKEYKNTLPWRGFSVYVVDSILTTKDIPQ</sequence>
<evidence type="ECO:0008006" key="4">
    <source>
        <dbReference type="Google" id="ProtNLM"/>
    </source>
</evidence>
<keyword evidence="1" id="KW-1133">Transmembrane helix</keyword>
<dbReference type="OrthoDB" id="9794557at2"/>
<dbReference type="STRING" id="687842.ASU31_11690"/>
<accession>A0A0T5VSG1</accession>
<name>A0A0T5VSG1_9SPHI</name>
<dbReference type="AlphaFoldDB" id="A0A0T5VSG1"/>
<gene>
    <name evidence="2" type="ORF">ASU31_11690</name>
</gene>
<dbReference type="EMBL" id="LMZQ01000006">
    <property type="protein sequence ID" value="KRT16149.1"/>
    <property type="molecule type" value="Genomic_DNA"/>
</dbReference>
<comment type="caution">
    <text evidence="2">The sequence shown here is derived from an EMBL/GenBank/DDBJ whole genome shotgun (WGS) entry which is preliminary data.</text>
</comment>
<reference evidence="2 3" key="1">
    <citation type="submission" date="2015-11" db="EMBL/GenBank/DDBJ databases">
        <title>Sequence of Pedobacter ginsenosidimutans.</title>
        <authorList>
            <person name="Carson E."/>
            <person name="Keyser V."/>
            <person name="Newman J."/>
            <person name="Miller J."/>
        </authorList>
    </citation>
    <scope>NUCLEOTIDE SEQUENCE [LARGE SCALE GENOMIC DNA]</scope>
    <source>
        <strain evidence="2 3">KACC 14530</strain>
    </source>
</reference>
<keyword evidence="1" id="KW-0472">Membrane</keyword>
<keyword evidence="1" id="KW-0812">Transmembrane</keyword>
<protein>
    <recommendedName>
        <fullName evidence="4">6-phosphogluconate dehydrogenase</fullName>
    </recommendedName>
</protein>